<reference evidence="5" key="1">
    <citation type="submission" date="2020-01" db="EMBL/GenBank/DDBJ databases">
        <title>'Steroidobacter agaridevorans' sp. nov., agar-degrading bacteria isolated from rhizosphere soils.</title>
        <authorList>
            <person name="Ikenaga M."/>
            <person name="Kataoka M."/>
            <person name="Murouchi A."/>
            <person name="Katsuragi S."/>
            <person name="Sakai M."/>
        </authorList>
    </citation>
    <scope>NUCLEOTIDE SEQUENCE [LARGE SCALE GENOMIC DNA]</scope>
    <source>
        <strain evidence="5">YU21-B</strain>
    </source>
</reference>
<dbReference type="Proteomes" id="UP000445000">
    <property type="component" value="Unassembled WGS sequence"/>
</dbReference>
<dbReference type="PROSITE" id="PS51186">
    <property type="entry name" value="GNAT"/>
    <property type="match status" value="1"/>
</dbReference>
<dbReference type="InterPro" id="IPR050832">
    <property type="entry name" value="Bact_Acetyltransf"/>
</dbReference>
<gene>
    <name evidence="4" type="ORF">GCM10011487_10420</name>
</gene>
<evidence type="ECO:0000313" key="4">
    <source>
        <dbReference type="EMBL" id="GFE79042.1"/>
    </source>
</evidence>
<dbReference type="InterPro" id="IPR016181">
    <property type="entry name" value="Acyl_CoA_acyltransferase"/>
</dbReference>
<dbReference type="EMBL" id="BLJN01000001">
    <property type="protein sequence ID" value="GFE79042.1"/>
    <property type="molecule type" value="Genomic_DNA"/>
</dbReference>
<evidence type="ECO:0000256" key="1">
    <source>
        <dbReference type="ARBA" id="ARBA00022679"/>
    </source>
</evidence>
<dbReference type="RefSeq" id="WP_161810865.1">
    <property type="nucleotide sequence ID" value="NZ_BLJN01000001.1"/>
</dbReference>
<proteinExistence type="predicted"/>
<dbReference type="AlphaFoldDB" id="A0A829Y8Z4"/>
<feature type="domain" description="N-acetyltransferase" evidence="3">
    <location>
        <begin position="13"/>
        <end position="180"/>
    </location>
</feature>
<comment type="caution">
    <text evidence="4">The sequence shown here is derived from an EMBL/GenBank/DDBJ whole genome shotgun (WGS) entry which is preliminary data.</text>
</comment>
<keyword evidence="2" id="KW-0012">Acyltransferase</keyword>
<accession>A0A829Y8Z4</accession>
<dbReference type="PANTHER" id="PTHR43877:SF2">
    <property type="entry name" value="AMINOALKYLPHOSPHONATE N-ACETYLTRANSFERASE-RELATED"/>
    <property type="match status" value="1"/>
</dbReference>
<dbReference type="Pfam" id="PF00583">
    <property type="entry name" value="Acetyltransf_1"/>
    <property type="match status" value="1"/>
</dbReference>
<evidence type="ECO:0000256" key="2">
    <source>
        <dbReference type="ARBA" id="ARBA00023315"/>
    </source>
</evidence>
<sequence>MSAAAPSPTLSHLNFVPVTRPGQVATVAALAHDIWYEYYVPLIGRAQVDYMVDKFQNPPAMQAQIDQGYEYFLVQRQLESGKQSDIGYCAVQEQPGRVMFLSKFYLHHAARGSGTGRRCMEFIEGLARRRGLSLLWLTVNKGNPAVQAYQRLGFRIAADLVMDIGGGFVMDDYRMEKALEVPS</sequence>
<evidence type="ECO:0000313" key="5">
    <source>
        <dbReference type="Proteomes" id="UP000445000"/>
    </source>
</evidence>
<protein>
    <recommendedName>
        <fullName evidence="3">N-acetyltransferase domain-containing protein</fullName>
    </recommendedName>
</protein>
<dbReference type="PANTHER" id="PTHR43877">
    <property type="entry name" value="AMINOALKYLPHOSPHONATE N-ACETYLTRANSFERASE-RELATED-RELATED"/>
    <property type="match status" value="1"/>
</dbReference>
<dbReference type="Gene3D" id="3.40.630.30">
    <property type="match status" value="1"/>
</dbReference>
<dbReference type="SUPFAM" id="SSF55729">
    <property type="entry name" value="Acyl-CoA N-acyltransferases (Nat)"/>
    <property type="match status" value="1"/>
</dbReference>
<name>A0A829Y8Z4_9GAMM</name>
<keyword evidence="5" id="KW-1185">Reference proteome</keyword>
<dbReference type="GO" id="GO:0016747">
    <property type="term" value="F:acyltransferase activity, transferring groups other than amino-acyl groups"/>
    <property type="evidence" value="ECO:0007669"/>
    <property type="project" value="InterPro"/>
</dbReference>
<evidence type="ECO:0000259" key="3">
    <source>
        <dbReference type="PROSITE" id="PS51186"/>
    </source>
</evidence>
<organism evidence="4 5">
    <name type="scientific">Steroidobacter agaridevorans</name>
    <dbReference type="NCBI Taxonomy" id="2695856"/>
    <lineage>
        <taxon>Bacteria</taxon>
        <taxon>Pseudomonadati</taxon>
        <taxon>Pseudomonadota</taxon>
        <taxon>Gammaproteobacteria</taxon>
        <taxon>Steroidobacterales</taxon>
        <taxon>Steroidobacteraceae</taxon>
        <taxon>Steroidobacter</taxon>
    </lineage>
</organism>
<keyword evidence="1" id="KW-0808">Transferase</keyword>
<dbReference type="InterPro" id="IPR000182">
    <property type="entry name" value="GNAT_dom"/>
</dbReference>
<dbReference type="CDD" id="cd04301">
    <property type="entry name" value="NAT_SF"/>
    <property type="match status" value="1"/>
</dbReference>